<keyword evidence="3" id="KW-1185">Reference proteome</keyword>
<evidence type="ECO:0000313" key="2">
    <source>
        <dbReference type="EMBL" id="ODA31312.1"/>
    </source>
</evidence>
<reference evidence="2 3" key="1">
    <citation type="submission" date="2016-05" db="EMBL/GenBank/DDBJ databases">
        <title>Genomic Taxonomy of the Vibrionaceae.</title>
        <authorList>
            <person name="Gomez-Gil B."/>
            <person name="Enciso-Ibarra J."/>
        </authorList>
    </citation>
    <scope>NUCLEOTIDE SEQUENCE [LARGE SCALE GENOMIC DNA]</scope>
    <source>
        <strain evidence="2 3">CAIM 1920</strain>
    </source>
</reference>
<proteinExistence type="predicted"/>
<sequence length="89" mass="9966">MHRNIVLFSLLWCCLLPSVAWDLVEKDDIEIPNVFFTIHCNNGDEIVISGHADDNLFHDIFGDVHGSLDKAARVSCDESAKIELINDQG</sequence>
<evidence type="ECO:0000313" key="3">
    <source>
        <dbReference type="Proteomes" id="UP000094936"/>
    </source>
</evidence>
<accession>A0A1C3EDI5</accession>
<keyword evidence="1" id="KW-0732">Signal</keyword>
<feature type="signal peptide" evidence="1">
    <location>
        <begin position="1"/>
        <end position="20"/>
    </location>
</feature>
<dbReference type="AlphaFoldDB" id="A0A1C3EDI5"/>
<evidence type="ECO:0000256" key="1">
    <source>
        <dbReference type="SAM" id="SignalP"/>
    </source>
</evidence>
<dbReference type="EMBL" id="LYBM01000038">
    <property type="protein sequence ID" value="ODA31312.1"/>
    <property type="molecule type" value="Genomic_DNA"/>
</dbReference>
<dbReference type="RefSeq" id="WP_068904682.1">
    <property type="nucleotide sequence ID" value="NZ_JBHUIF010000012.1"/>
</dbReference>
<protein>
    <submittedName>
        <fullName evidence="2">Uncharacterized protein</fullName>
    </submittedName>
</protein>
<organism evidence="2 3">
    <name type="scientific">Veronia pacifica</name>
    <dbReference type="NCBI Taxonomy" id="1080227"/>
    <lineage>
        <taxon>Bacteria</taxon>
        <taxon>Pseudomonadati</taxon>
        <taxon>Pseudomonadota</taxon>
        <taxon>Gammaproteobacteria</taxon>
        <taxon>Vibrionales</taxon>
        <taxon>Vibrionaceae</taxon>
        <taxon>Veronia</taxon>
    </lineage>
</organism>
<feature type="chain" id="PRO_5008673027" evidence="1">
    <location>
        <begin position="21"/>
        <end position="89"/>
    </location>
</feature>
<dbReference type="Proteomes" id="UP000094936">
    <property type="component" value="Unassembled WGS sequence"/>
</dbReference>
<comment type="caution">
    <text evidence="2">The sequence shown here is derived from an EMBL/GenBank/DDBJ whole genome shotgun (WGS) entry which is preliminary data.</text>
</comment>
<dbReference type="OrthoDB" id="9957165at2"/>
<name>A0A1C3EDI5_9GAMM</name>
<gene>
    <name evidence="2" type="ORF">A8L45_17650</name>
</gene>